<evidence type="ECO:0000256" key="1">
    <source>
        <dbReference type="ARBA" id="ARBA00001946"/>
    </source>
</evidence>
<evidence type="ECO:0000259" key="18">
    <source>
        <dbReference type="Pfam" id="PF04715"/>
    </source>
</evidence>
<evidence type="ECO:0000256" key="5">
    <source>
        <dbReference type="ARBA" id="ARBA00012266"/>
    </source>
</evidence>
<keyword evidence="9 15" id="KW-0822">Tryptophan biosynthesis</keyword>
<evidence type="ECO:0000256" key="6">
    <source>
        <dbReference type="ARBA" id="ARBA00020653"/>
    </source>
</evidence>
<keyword evidence="7 15" id="KW-0028">Amino-acid biosynthesis</keyword>
<dbReference type="EC" id="4.1.3.27" evidence="5 15"/>
<evidence type="ECO:0000256" key="14">
    <source>
        <dbReference type="ARBA" id="ARBA00047683"/>
    </source>
</evidence>
<comment type="subunit">
    <text evidence="4 15">Heterotetramer consisting of two non-identical subunits: a beta subunit (TrpG) and a large alpha subunit (TrpE).</text>
</comment>
<dbReference type="InterPro" id="IPR005256">
    <property type="entry name" value="Anth_synth_I_PabB"/>
</dbReference>
<dbReference type="PANTHER" id="PTHR11236:SF48">
    <property type="entry name" value="ISOCHORISMATE SYNTHASE MENF"/>
    <property type="match status" value="1"/>
</dbReference>
<protein>
    <recommendedName>
        <fullName evidence="6 15">Anthranilate synthase component 1</fullName>
        <ecNumber evidence="5 15">4.1.3.27</ecNumber>
    </recommendedName>
</protein>
<dbReference type="Pfam" id="PF04715">
    <property type="entry name" value="Anth_synt_I_N"/>
    <property type="match status" value="1"/>
</dbReference>
<dbReference type="InterPro" id="IPR019999">
    <property type="entry name" value="Anth_synth_I-like"/>
</dbReference>
<dbReference type="HOGENOM" id="CLU_006493_9_3_6"/>
<evidence type="ECO:0000256" key="4">
    <source>
        <dbReference type="ARBA" id="ARBA00011575"/>
    </source>
</evidence>
<feature type="compositionally biased region" description="Acidic residues" evidence="16">
    <location>
        <begin position="316"/>
        <end position="327"/>
    </location>
</feature>
<reference evidence="19 20" key="1">
    <citation type="journal article" date="2012" name="ISME J.">
        <title>Genomic insights to SAR86, an abundant and uncultivated marine bacterial lineage.</title>
        <authorList>
            <person name="Dupont C.L."/>
            <person name="Rusch D.B."/>
            <person name="Yooseph S."/>
            <person name="Lombardo M.J."/>
            <person name="Richter R.A."/>
            <person name="Valas R."/>
            <person name="Novotny M."/>
            <person name="Yee-Greenbaum J."/>
            <person name="Selengut J.D."/>
            <person name="Haft D.H."/>
            <person name="Halpern A.L."/>
            <person name="Lasken R.S."/>
            <person name="Nealson K."/>
            <person name="Friedman R."/>
            <person name="Venter J.C."/>
        </authorList>
    </citation>
    <scope>NUCLEOTIDE SEQUENCE [LARGE SCALE GENOMIC DNA]</scope>
</reference>
<dbReference type="InterPro" id="IPR005801">
    <property type="entry name" value="ADC_synthase"/>
</dbReference>
<dbReference type="GO" id="GO:0000162">
    <property type="term" value="P:L-tryptophan biosynthetic process"/>
    <property type="evidence" value="ECO:0007669"/>
    <property type="project" value="UniProtKB-UniPathway"/>
</dbReference>
<keyword evidence="8 15" id="KW-0479">Metal-binding</keyword>
<dbReference type="Proteomes" id="UP000010116">
    <property type="component" value="Unassembled WGS sequence"/>
</dbReference>
<evidence type="ECO:0000313" key="19">
    <source>
        <dbReference type="EMBL" id="EJP73833.1"/>
    </source>
</evidence>
<sequence>MISKEEFLRFKDEGYNIIPLVKSVYLNEDTPLCIYSKISDIGNTFLLESVEGGKKWAQYSIIGLNCEETISLNENEIQISSHSNISTISSDKPFDYIQNLLDKYKVAEQKDLPRFYGGYVGFFSYETSRYAEKKLFSLKKNSSIYNSEMPELFLVKAEELIIYDNHDQSVKIVLNVNPQEKTFEEALEAIKDIEILLESTESPSYEPFKKVKGLKKFKTNFEKPDYKDAVLKIKDYILEGDVMQVVLAQHFSEDFNGSPFDLYRALRELNPSPYMYLLNFKDLVVVGSSPEILIRVEDGEVTLRPIAGTRPRGLNQEEDNKNEEDLLSDPKELAEHLMLIDLGRNDVGKISKIGTVKVTDKMIIERYSHVMHIVSNVIGELKDDESLMSAIKSSLPAGTLSGAPKIRAMEIINELEPNQRGIYGGAIGYISWNGNMDSAIAIRTAVIKDNQIYVGAGAGVVADSDPDKEWEECNQKSKVFLDALEMIE</sequence>
<keyword evidence="10 15" id="KW-0460">Magnesium</keyword>
<dbReference type="GO" id="GO:0046872">
    <property type="term" value="F:metal ion binding"/>
    <property type="evidence" value="ECO:0007669"/>
    <property type="project" value="UniProtKB-KW"/>
</dbReference>
<comment type="catalytic activity">
    <reaction evidence="14 15">
        <text>chorismate + L-glutamine = anthranilate + pyruvate + L-glutamate + H(+)</text>
        <dbReference type="Rhea" id="RHEA:21732"/>
        <dbReference type="ChEBI" id="CHEBI:15361"/>
        <dbReference type="ChEBI" id="CHEBI:15378"/>
        <dbReference type="ChEBI" id="CHEBI:16567"/>
        <dbReference type="ChEBI" id="CHEBI:29748"/>
        <dbReference type="ChEBI" id="CHEBI:29985"/>
        <dbReference type="ChEBI" id="CHEBI:58359"/>
        <dbReference type="EC" id="4.1.3.27"/>
    </reaction>
</comment>
<keyword evidence="11 15" id="KW-0057">Aromatic amino acid biosynthesis</keyword>
<evidence type="ECO:0000256" key="3">
    <source>
        <dbReference type="ARBA" id="ARBA00009562"/>
    </source>
</evidence>
<keyword evidence="12 15" id="KW-0456">Lyase</keyword>
<dbReference type="EMBL" id="JH611164">
    <property type="protein sequence ID" value="EJP73833.1"/>
    <property type="molecule type" value="Genomic_DNA"/>
</dbReference>
<comment type="function">
    <text evidence="13 15">Part of a heterotetrameric complex that catalyzes the two-step biosynthesis of anthranilate, an intermediate in the biosynthesis of L-tryptophan. In the first step, the glutamine-binding beta subunit (TrpG) of anthranilate synthase (AS) provides the glutamine amidotransferase activity which generates ammonia as a substrate that, along with chorismate, is used in the second step, catalyzed by the large alpha subunit of AS (TrpE) to produce anthranilate. In the absence of TrpG, TrpE can synthesize anthranilate directly from chorismate and high concentrations of ammonia.</text>
</comment>
<dbReference type="Pfam" id="PF00425">
    <property type="entry name" value="Chorismate_bind"/>
    <property type="match status" value="1"/>
</dbReference>
<feature type="domain" description="Chorismate-utilising enzyme C-terminal" evidence="17">
    <location>
        <begin position="223"/>
        <end position="476"/>
    </location>
</feature>
<accession>J5KI44</accession>
<dbReference type="InterPro" id="IPR015890">
    <property type="entry name" value="Chorismate_C"/>
</dbReference>
<evidence type="ECO:0000256" key="10">
    <source>
        <dbReference type="ARBA" id="ARBA00022842"/>
    </source>
</evidence>
<comment type="pathway">
    <text evidence="2 15">Amino-acid biosynthesis; L-tryptophan biosynthesis; L-tryptophan from chorismate: step 1/5.</text>
</comment>
<comment type="cofactor">
    <cofactor evidence="1 15">
        <name>Mg(2+)</name>
        <dbReference type="ChEBI" id="CHEBI:18420"/>
    </cofactor>
</comment>
<dbReference type="PRINTS" id="PR00095">
    <property type="entry name" value="ANTSNTHASEI"/>
</dbReference>
<evidence type="ECO:0000256" key="15">
    <source>
        <dbReference type="RuleBase" id="RU364045"/>
    </source>
</evidence>
<feature type="domain" description="Anthranilate synthase component I N-terminal" evidence="18">
    <location>
        <begin position="29"/>
        <end position="171"/>
    </location>
</feature>
<dbReference type="NCBIfam" id="TIGR00564">
    <property type="entry name" value="trpE_most"/>
    <property type="match status" value="1"/>
</dbReference>
<dbReference type="Gene3D" id="3.60.120.10">
    <property type="entry name" value="Anthranilate synthase"/>
    <property type="match status" value="1"/>
</dbReference>
<evidence type="ECO:0000256" key="12">
    <source>
        <dbReference type="ARBA" id="ARBA00023239"/>
    </source>
</evidence>
<evidence type="ECO:0000256" key="11">
    <source>
        <dbReference type="ARBA" id="ARBA00023141"/>
    </source>
</evidence>
<dbReference type="InterPro" id="IPR006805">
    <property type="entry name" value="Anth_synth_I_N"/>
</dbReference>
<evidence type="ECO:0000313" key="20">
    <source>
        <dbReference type="Proteomes" id="UP000010116"/>
    </source>
</evidence>
<comment type="similarity">
    <text evidence="3 15">Belongs to the anthranilate synthase component I family.</text>
</comment>
<evidence type="ECO:0000256" key="8">
    <source>
        <dbReference type="ARBA" id="ARBA00022723"/>
    </source>
</evidence>
<dbReference type="GO" id="GO:0004049">
    <property type="term" value="F:anthranilate synthase activity"/>
    <property type="evidence" value="ECO:0007669"/>
    <property type="project" value="UniProtKB-EC"/>
</dbReference>
<dbReference type="AlphaFoldDB" id="J5KI44"/>
<evidence type="ECO:0000256" key="7">
    <source>
        <dbReference type="ARBA" id="ARBA00022605"/>
    </source>
</evidence>
<dbReference type="SUPFAM" id="SSF56322">
    <property type="entry name" value="ADC synthase"/>
    <property type="match status" value="1"/>
</dbReference>
<proteinExistence type="inferred from homology"/>
<evidence type="ECO:0000256" key="9">
    <source>
        <dbReference type="ARBA" id="ARBA00022822"/>
    </source>
</evidence>
<name>J5KI44_9GAMM</name>
<evidence type="ECO:0000256" key="2">
    <source>
        <dbReference type="ARBA" id="ARBA00004873"/>
    </source>
</evidence>
<feature type="region of interest" description="Disordered" evidence="16">
    <location>
        <begin position="307"/>
        <end position="327"/>
    </location>
</feature>
<dbReference type="UniPathway" id="UPA00035">
    <property type="reaction ID" value="UER00040"/>
</dbReference>
<organism evidence="19 20">
    <name type="scientific">SAR86 cluster bacterium SAR86B</name>
    <dbReference type="NCBI Taxonomy" id="1123867"/>
    <lineage>
        <taxon>Bacteria</taxon>
        <taxon>Pseudomonadati</taxon>
        <taxon>Pseudomonadota</taxon>
        <taxon>Gammaproteobacteria</taxon>
        <taxon>SAR86 cluster</taxon>
    </lineage>
</organism>
<gene>
    <name evidence="15 19" type="primary">trpE</name>
    <name evidence="19" type="ORF">NT02SARS_0571</name>
</gene>
<evidence type="ECO:0000256" key="16">
    <source>
        <dbReference type="SAM" id="MobiDB-lite"/>
    </source>
</evidence>
<evidence type="ECO:0000256" key="13">
    <source>
        <dbReference type="ARBA" id="ARBA00025634"/>
    </source>
</evidence>
<evidence type="ECO:0000259" key="17">
    <source>
        <dbReference type="Pfam" id="PF00425"/>
    </source>
</evidence>
<dbReference type="PANTHER" id="PTHR11236">
    <property type="entry name" value="AMINOBENZOATE/ANTHRANILATE SYNTHASE"/>
    <property type="match status" value="1"/>
</dbReference>